<proteinExistence type="predicted"/>
<dbReference type="Gene3D" id="1.10.30.10">
    <property type="entry name" value="High mobility group box domain"/>
    <property type="match status" value="1"/>
</dbReference>
<evidence type="ECO:0008006" key="4">
    <source>
        <dbReference type="Google" id="ProtNLM"/>
    </source>
</evidence>
<evidence type="ECO:0000313" key="3">
    <source>
        <dbReference type="Proteomes" id="UP001530293"/>
    </source>
</evidence>
<feature type="region of interest" description="Disordered" evidence="1">
    <location>
        <begin position="108"/>
        <end position="140"/>
    </location>
</feature>
<dbReference type="InterPro" id="IPR036910">
    <property type="entry name" value="HMG_box_dom_sf"/>
</dbReference>
<sequence>MAGEDADESILSNKVYLNDVPQRYRNIKLLPNWYAGPGKRQKRKHRKQHGQIGFLELSHLISSTWAKLEDIDPEVKLFVQKVAQDQIEEYYREMEEYKLLTDDMPESAIQSDARPTAPKKKAKKRTSSSSSSSSRSNTSTVQVLKSQDLFTMRSPLPNLVSSSSSYLTPQLYDMAMELEQDIENFLSSIESRALSMMPFSSQELVSPLLRSENQVQKKRKTFHRKDSALSVSKFDDIMVVSSPDELPACVSPAMEEVDLLDDEILQLWIDQN</sequence>
<evidence type="ECO:0000313" key="2">
    <source>
        <dbReference type="EMBL" id="KAL3759936.1"/>
    </source>
</evidence>
<dbReference type="SUPFAM" id="SSF47095">
    <property type="entry name" value="HMG-box"/>
    <property type="match status" value="1"/>
</dbReference>
<keyword evidence="3" id="KW-1185">Reference proteome</keyword>
<dbReference type="AlphaFoldDB" id="A0ABD3MDD3"/>
<organism evidence="2 3">
    <name type="scientific">Discostella pseudostelligera</name>
    <dbReference type="NCBI Taxonomy" id="259834"/>
    <lineage>
        <taxon>Eukaryota</taxon>
        <taxon>Sar</taxon>
        <taxon>Stramenopiles</taxon>
        <taxon>Ochrophyta</taxon>
        <taxon>Bacillariophyta</taxon>
        <taxon>Coscinodiscophyceae</taxon>
        <taxon>Thalassiosirophycidae</taxon>
        <taxon>Stephanodiscales</taxon>
        <taxon>Stephanodiscaceae</taxon>
        <taxon>Discostella</taxon>
    </lineage>
</organism>
<name>A0ABD3MDD3_9STRA</name>
<reference evidence="2 3" key="1">
    <citation type="submission" date="2024-10" db="EMBL/GenBank/DDBJ databases">
        <title>Updated reference genomes for cyclostephanoid diatoms.</title>
        <authorList>
            <person name="Roberts W.R."/>
            <person name="Alverson A.J."/>
        </authorList>
    </citation>
    <scope>NUCLEOTIDE SEQUENCE [LARGE SCALE GENOMIC DNA]</scope>
    <source>
        <strain evidence="2 3">AJA232-27</strain>
    </source>
</reference>
<dbReference type="Proteomes" id="UP001530293">
    <property type="component" value="Unassembled WGS sequence"/>
</dbReference>
<accession>A0ABD3MDD3</accession>
<gene>
    <name evidence="2" type="ORF">ACHAWU_000559</name>
</gene>
<comment type="caution">
    <text evidence="2">The sequence shown here is derived from an EMBL/GenBank/DDBJ whole genome shotgun (WGS) entry which is preliminary data.</text>
</comment>
<evidence type="ECO:0000256" key="1">
    <source>
        <dbReference type="SAM" id="MobiDB-lite"/>
    </source>
</evidence>
<feature type="compositionally biased region" description="Basic residues" evidence="1">
    <location>
        <begin position="117"/>
        <end position="126"/>
    </location>
</feature>
<dbReference type="EMBL" id="JALLBG020000195">
    <property type="protein sequence ID" value="KAL3759936.1"/>
    <property type="molecule type" value="Genomic_DNA"/>
</dbReference>
<protein>
    <recommendedName>
        <fullName evidence="4">HMG box domain-containing protein</fullName>
    </recommendedName>
</protein>
<feature type="compositionally biased region" description="Low complexity" evidence="1">
    <location>
        <begin position="127"/>
        <end position="139"/>
    </location>
</feature>